<evidence type="ECO:0000313" key="3">
    <source>
        <dbReference type="EMBL" id="TFI59948.1"/>
    </source>
</evidence>
<evidence type="ECO:0000256" key="1">
    <source>
        <dbReference type="SAM" id="MobiDB-lite"/>
    </source>
</evidence>
<feature type="compositionally biased region" description="Polar residues" evidence="1">
    <location>
        <begin position="48"/>
        <end position="65"/>
    </location>
</feature>
<sequence>MGRRVRSILLLPVVLAAAACGRQAEPSPHGRAEIEQAVDQAQALAEQSADNASSGAEASSRNRSH</sequence>
<name>A0A4Y8ZV94_9SPHN</name>
<proteinExistence type="predicted"/>
<organism evidence="3 4">
    <name type="scientific">Sphingomonas parva</name>
    <dbReference type="NCBI Taxonomy" id="2555898"/>
    <lineage>
        <taxon>Bacteria</taxon>
        <taxon>Pseudomonadati</taxon>
        <taxon>Pseudomonadota</taxon>
        <taxon>Alphaproteobacteria</taxon>
        <taxon>Sphingomonadales</taxon>
        <taxon>Sphingomonadaceae</taxon>
        <taxon>Sphingomonas</taxon>
    </lineage>
</organism>
<dbReference type="EMBL" id="SPDV01000002">
    <property type="protein sequence ID" value="TFI59948.1"/>
    <property type="molecule type" value="Genomic_DNA"/>
</dbReference>
<feature type="chain" id="PRO_5021247407" description="Secreted protein" evidence="2">
    <location>
        <begin position="25"/>
        <end position="65"/>
    </location>
</feature>
<evidence type="ECO:0008006" key="5">
    <source>
        <dbReference type="Google" id="ProtNLM"/>
    </source>
</evidence>
<comment type="caution">
    <text evidence="3">The sequence shown here is derived from an EMBL/GenBank/DDBJ whole genome shotgun (WGS) entry which is preliminary data.</text>
</comment>
<accession>A0A4Y8ZV94</accession>
<dbReference type="RefSeq" id="WP_135083004.1">
    <property type="nucleotide sequence ID" value="NZ_SPDV01000002.1"/>
</dbReference>
<protein>
    <recommendedName>
        <fullName evidence="5">Secreted protein</fullName>
    </recommendedName>
</protein>
<dbReference type="Proteomes" id="UP000298213">
    <property type="component" value="Unassembled WGS sequence"/>
</dbReference>
<gene>
    <name evidence="3" type="ORF">E2493_01475</name>
</gene>
<evidence type="ECO:0000313" key="4">
    <source>
        <dbReference type="Proteomes" id="UP000298213"/>
    </source>
</evidence>
<keyword evidence="2" id="KW-0732">Signal</keyword>
<feature type="region of interest" description="Disordered" evidence="1">
    <location>
        <begin position="41"/>
        <end position="65"/>
    </location>
</feature>
<keyword evidence="4" id="KW-1185">Reference proteome</keyword>
<dbReference type="PROSITE" id="PS51257">
    <property type="entry name" value="PROKAR_LIPOPROTEIN"/>
    <property type="match status" value="1"/>
</dbReference>
<dbReference type="AlphaFoldDB" id="A0A4Y8ZV94"/>
<evidence type="ECO:0000256" key="2">
    <source>
        <dbReference type="SAM" id="SignalP"/>
    </source>
</evidence>
<feature type="signal peptide" evidence="2">
    <location>
        <begin position="1"/>
        <end position="24"/>
    </location>
</feature>
<reference evidence="3 4" key="1">
    <citation type="submission" date="2019-03" db="EMBL/GenBank/DDBJ databases">
        <title>Genome sequence of Sphingomonas sp. 17J27-24.</title>
        <authorList>
            <person name="Kim M."/>
            <person name="Maeng S."/>
            <person name="Sathiyaraj S."/>
        </authorList>
    </citation>
    <scope>NUCLEOTIDE SEQUENCE [LARGE SCALE GENOMIC DNA]</scope>
    <source>
        <strain evidence="3 4">17J27-24</strain>
    </source>
</reference>